<gene>
    <name evidence="2" type="ORF">I603_0318</name>
</gene>
<name>A0A1A7BL27_9SPHN</name>
<dbReference type="STRING" id="1300349.I603_0318"/>
<dbReference type="EMBL" id="LZYB01000001">
    <property type="protein sequence ID" value="OBV12187.1"/>
    <property type="molecule type" value="Genomic_DNA"/>
</dbReference>
<evidence type="ECO:0000256" key="1">
    <source>
        <dbReference type="SAM" id="SignalP"/>
    </source>
</evidence>
<sequence length="143" mass="16859">MRAKALLAIATALVANTALETPVYACATLSPEGLREFERYKARYLAEESDKRITGTFYLEEETYDEEDNRWWRVGYVDVETRTGTRRYRFYLRDVINCGFPYYYVQDGERGTFYLKKDEDPDPDDLEDGVIDDFAFVHFEPRD</sequence>
<proteinExistence type="predicted"/>
<protein>
    <submittedName>
        <fullName evidence="2">Uncharacterized protein</fullName>
    </submittedName>
</protein>
<feature type="signal peptide" evidence="1">
    <location>
        <begin position="1"/>
        <end position="20"/>
    </location>
</feature>
<keyword evidence="3" id="KW-1185">Reference proteome</keyword>
<reference evidence="2 3" key="1">
    <citation type="submission" date="2016-06" db="EMBL/GenBank/DDBJ databases">
        <title>Genome sequence of Porphyrobacter dokdonensis DSW-74.</title>
        <authorList>
            <person name="Kim J.F."/>
            <person name="Song J.Y."/>
        </authorList>
    </citation>
    <scope>NUCLEOTIDE SEQUENCE [LARGE SCALE GENOMIC DNA]</scope>
    <source>
        <strain evidence="2 3">DSW-74</strain>
    </source>
</reference>
<keyword evidence="1" id="KW-0732">Signal</keyword>
<comment type="caution">
    <text evidence="2">The sequence shown here is derived from an EMBL/GenBank/DDBJ whole genome shotgun (WGS) entry which is preliminary data.</text>
</comment>
<evidence type="ECO:0000313" key="3">
    <source>
        <dbReference type="Proteomes" id="UP000092484"/>
    </source>
</evidence>
<dbReference type="Proteomes" id="UP000092484">
    <property type="component" value="Unassembled WGS sequence"/>
</dbReference>
<organism evidence="2 3">
    <name type="scientific">Erythrobacter dokdonensis DSW-74</name>
    <dbReference type="NCBI Taxonomy" id="1300349"/>
    <lineage>
        <taxon>Bacteria</taxon>
        <taxon>Pseudomonadati</taxon>
        <taxon>Pseudomonadota</taxon>
        <taxon>Alphaproteobacteria</taxon>
        <taxon>Sphingomonadales</taxon>
        <taxon>Erythrobacteraceae</taxon>
        <taxon>Erythrobacter/Porphyrobacter group</taxon>
        <taxon>Erythrobacter</taxon>
    </lineage>
</organism>
<dbReference type="AlphaFoldDB" id="A0A1A7BL27"/>
<accession>A0A1A7BL27</accession>
<feature type="chain" id="PRO_5008355116" evidence="1">
    <location>
        <begin position="21"/>
        <end position="143"/>
    </location>
</feature>
<evidence type="ECO:0000313" key="2">
    <source>
        <dbReference type="EMBL" id="OBV12187.1"/>
    </source>
</evidence>
<dbReference type="RefSeq" id="WP_143736727.1">
    <property type="nucleotide sequence ID" value="NZ_LZYB01000001.1"/>
</dbReference>